<dbReference type="GO" id="GO:0019350">
    <property type="term" value="P:teichoic acid biosynthetic process"/>
    <property type="evidence" value="ECO:0007669"/>
    <property type="project" value="UniProtKB-KW"/>
</dbReference>
<dbReference type="PANTHER" id="PTHR37316">
    <property type="entry name" value="TEICHOIC ACID GLYCEROL-PHOSPHATE PRIMASE"/>
    <property type="match status" value="1"/>
</dbReference>
<dbReference type="Gene3D" id="2.30.30.170">
    <property type="match status" value="1"/>
</dbReference>
<dbReference type="Gene3D" id="3.40.50.2000">
    <property type="entry name" value="Glycogen Phosphorylase B"/>
    <property type="match status" value="2"/>
</dbReference>
<dbReference type="SUPFAM" id="SSF82057">
    <property type="entry name" value="Prokaryotic SH3-related domain"/>
    <property type="match status" value="1"/>
</dbReference>
<dbReference type="GO" id="GO:0047355">
    <property type="term" value="F:CDP-glycerol glycerophosphotransferase activity"/>
    <property type="evidence" value="ECO:0007669"/>
    <property type="project" value="InterPro"/>
</dbReference>
<keyword evidence="6" id="KW-0777">Teichoic acid biosynthesis</keyword>
<dbReference type="Pfam" id="PF04464">
    <property type="entry name" value="Glyphos_transf"/>
    <property type="match status" value="1"/>
</dbReference>
<protein>
    <submittedName>
        <fullName evidence="10">Glycosyl transferase</fullName>
    </submittedName>
</protein>
<keyword evidence="3" id="KW-1003">Cell membrane</keyword>
<proteinExistence type="inferred from homology"/>
<comment type="subcellular location">
    <subcellularLocation>
        <location evidence="1">Cell membrane</location>
        <topology evidence="1">Peripheral membrane protein</topology>
    </subcellularLocation>
</comment>
<dbReference type="Proteomes" id="UP000182835">
    <property type="component" value="Unassembled WGS sequence"/>
</dbReference>
<dbReference type="STRING" id="317010.RU96_GL000254"/>
<dbReference type="InterPro" id="IPR038200">
    <property type="entry name" value="GW_dom_sf"/>
</dbReference>
<evidence type="ECO:0000259" key="8">
    <source>
        <dbReference type="Pfam" id="PF00534"/>
    </source>
</evidence>
<dbReference type="EMBL" id="JXKG01000001">
    <property type="protein sequence ID" value="OJG16787.1"/>
    <property type="molecule type" value="Genomic_DNA"/>
</dbReference>
<evidence type="ECO:0000256" key="3">
    <source>
        <dbReference type="ARBA" id="ARBA00022475"/>
    </source>
</evidence>
<accession>A0A1L8RAN0</accession>
<organism evidence="10 11">
    <name type="scientific">Enterococcus canintestini</name>
    <dbReference type="NCBI Taxonomy" id="317010"/>
    <lineage>
        <taxon>Bacteria</taxon>
        <taxon>Bacillati</taxon>
        <taxon>Bacillota</taxon>
        <taxon>Bacilli</taxon>
        <taxon>Lactobacillales</taxon>
        <taxon>Enterococcaceae</taxon>
        <taxon>Enterococcus</taxon>
    </lineage>
</organism>
<evidence type="ECO:0000256" key="7">
    <source>
        <dbReference type="ARBA" id="ARBA00023136"/>
    </source>
</evidence>
<feature type="domain" description="GW" evidence="9">
    <location>
        <begin position="701"/>
        <end position="774"/>
    </location>
</feature>
<keyword evidence="7" id="KW-0472">Membrane</keyword>
<dbReference type="GO" id="GO:0016757">
    <property type="term" value="F:glycosyltransferase activity"/>
    <property type="evidence" value="ECO:0007669"/>
    <property type="project" value="InterPro"/>
</dbReference>
<sequence>MSTWFAEDYENEKIDDNLVFYESRDGQSAIDSPAAIFKSLITNPEFKHFNHVWCKTDLVDESSLDELFHLPNVKFVERNSREYVKVLSSAKYLINNATFQSFFIPKKEQVCINTWHGTPLKKMGYDIQEGNPAGLQNVVRNFLFSDYLLSPNSHTTKMYTESFKLDDIFTGQILEFGYPRIDFTLNTKPEESLKSLINVGLNIDVKKQTVLYCPTWKGNSISKPTDSIEQIIAESELLRKNIGKTYNVLIKVHPYLYKRAREYPELVYYLVPDEFDPNFIMAGIDVLLTDYSSIFFDFLVTNKPILFYCWDKDMYSSERGLYFEEDMFPGPVLETMDEVITAFDRLTDISKTYKEKYQKAKEQFCPYDDGKVTEAVVDYIFKGNLRENKKIIRCDSEKKKLLFYVGGMNNNGITSSLINLLKNIDYNNYDVTCFSGYPKKKAQIDNILSVPKECRFIYKPGYAILTKDENSMINKLFASKHLEKVTTDSFPWKAFERESRRIFANLHFDVAIDFSGYSHYWAKYIAASDADKKLCYMHSDMVADRDREVNGVKIHFKPLSLIFTMYDKFDQLVTVSPVMEQINADKLKHYIAPEKITNVLNSLDLNKLFDAPVRIDSTDIQLEMMKFAITPHNNNYKVYSKYDSNEFKMVTSSVADKIRTIAYYENEEENIKRYKILINDIYSGWSDIEEFDKKYPMIETKKDVNLYGYIRPKSKAIVWIDLPIEEDARKVSDAKNYRYLLAYLNAKVTLSDGSIYYQMIINNETIGWINESALIFIENAINLRRIKNRFTNRHKYFQLRDRVLETMNETGFVKIKNFSEQDDWSQAVQNTKNEIGENSETIYRYSIKVRTRHGVYYKLWSESKLIGYINEANLDFVKVFTEIDKQSFLAKATIVAGNPIVEKLPKYGMKTFENDKKVDLVERIFTTRGVFYRDLEGFFMREEDIIIDELFGKIDLTNRFVSFPDAKDQYYNIITMGRLSPEKQQDKLIMAFAKVIKKIPKLRLYILGDGPMKNELIDLVKQLQLSNSIFFLGHLDNPFQILKECQLFTLTSAYEGQPMVLLEAMALQVPVATTRIPATEYVLDNGKRGLLAKNNTIEGIAEMITTAYKTHVKPAVFDPVSYNEEVMKMFYSKLV</sequence>
<dbReference type="InterPro" id="IPR043149">
    <property type="entry name" value="TagF_N"/>
</dbReference>
<evidence type="ECO:0000313" key="10">
    <source>
        <dbReference type="EMBL" id="OJG16787.1"/>
    </source>
</evidence>
<dbReference type="InterPro" id="IPR043148">
    <property type="entry name" value="TagF_C"/>
</dbReference>
<feature type="domain" description="Glycosyl transferase family 1" evidence="8">
    <location>
        <begin position="967"/>
        <end position="1109"/>
    </location>
</feature>
<evidence type="ECO:0000256" key="2">
    <source>
        <dbReference type="ARBA" id="ARBA00010488"/>
    </source>
</evidence>
<evidence type="ECO:0000256" key="4">
    <source>
        <dbReference type="ARBA" id="ARBA00022679"/>
    </source>
</evidence>
<dbReference type="GO" id="GO:0005886">
    <property type="term" value="C:plasma membrane"/>
    <property type="evidence" value="ECO:0007669"/>
    <property type="project" value="UniProtKB-SubCell"/>
</dbReference>
<evidence type="ECO:0000256" key="5">
    <source>
        <dbReference type="ARBA" id="ARBA00022729"/>
    </source>
</evidence>
<dbReference type="Gene3D" id="3.40.50.11820">
    <property type="match status" value="1"/>
</dbReference>
<dbReference type="InterPro" id="IPR025987">
    <property type="entry name" value="GW_dom"/>
</dbReference>
<dbReference type="InterPro" id="IPR051612">
    <property type="entry name" value="Teichoic_Acid_Biosynth"/>
</dbReference>
<keyword evidence="4 10" id="KW-0808">Transferase</keyword>
<evidence type="ECO:0000256" key="6">
    <source>
        <dbReference type="ARBA" id="ARBA00022944"/>
    </source>
</evidence>
<comment type="caution">
    <text evidence="10">The sequence shown here is derived from an EMBL/GenBank/DDBJ whole genome shotgun (WGS) entry which is preliminary data.</text>
</comment>
<dbReference type="Pfam" id="PF13457">
    <property type="entry name" value="GW"/>
    <property type="match status" value="1"/>
</dbReference>
<dbReference type="PANTHER" id="PTHR37316:SF3">
    <property type="entry name" value="TEICHOIC ACID GLYCEROL-PHOSPHATE TRANSFERASE"/>
    <property type="match status" value="1"/>
</dbReference>
<dbReference type="Gene3D" id="3.40.50.12580">
    <property type="match status" value="1"/>
</dbReference>
<keyword evidence="5" id="KW-0732">Signal</keyword>
<dbReference type="InterPro" id="IPR007554">
    <property type="entry name" value="Glycerophosphate_synth"/>
</dbReference>
<dbReference type="AlphaFoldDB" id="A0A1L8RAN0"/>
<evidence type="ECO:0000313" key="11">
    <source>
        <dbReference type="Proteomes" id="UP000182835"/>
    </source>
</evidence>
<evidence type="ECO:0000259" key="9">
    <source>
        <dbReference type="Pfam" id="PF13457"/>
    </source>
</evidence>
<reference evidence="10 11" key="1">
    <citation type="submission" date="2014-12" db="EMBL/GenBank/DDBJ databases">
        <title>Draft genome sequences of 29 type strains of Enterococci.</title>
        <authorList>
            <person name="Zhong Z."/>
            <person name="Sun Z."/>
            <person name="Liu W."/>
            <person name="Zhang W."/>
            <person name="Zhang H."/>
        </authorList>
    </citation>
    <scope>NUCLEOTIDE SEQUENCE [LARGE SCALE GENOMIC DNA]</scope>
    <source>
        <strain evidence="10 11">DSM 21207</strain>
    </source>
</reference>
<dbReference type="Pfam" id="PF00534">
    <property type="entry name" value="Glycos_transf_1"/>
    <property type="match status" value="1"/>
</dbReference>
<comment type="similarity">
    <text evidence="2">Belongs to the CDP-glycerol glycerophosphotransferase family.</text>
</comment>
<gene>
    <name evidence="10" type="ORF">RU96_GL000254</name>
</gene>
<evidence type="ECO:0000256" key="1">
    <source>
        <dbReference type="ARBA" id="ARBA00004202"/>
    </source>
</evidence>
<name>A0A1L8RAN0_9ENTE</name>
<dbReference type="InterPro" id="IPR001296">
    <property type="entry name" value="Glyco_trans_1"/>
</dbReference>
<dbReference type="CDD" id="cd03811">
    <property type="entry name" value="GT4_GT28_WabH-like"/>
    <property type="match status" value="1"/>
</dbReference>
<dbReference type="SUPFAM" id="SSF53756">
    <property type="entry name" value="UDP-Glycosyltransferase/glycogen phosphorylase"/>
    <property type="match status" value="3"/>
</dbReference>